<feature type="compositionally biased region" description="Basic residues" evidence="1">
    <location>
        <begin position="403"/>
        <end position="417"/>
    </location>
</feature>
<feature type="region of interest" description="Disordered" evidence="1">
    <location>
        <begin position="399"/>
        <end position="420"/>
    </location>
</feature>
<comment type="caution">
    <text evidence="2">The sequence shown here is derived from an EMBL/GenBank/DDBJ whole genome shotgun (WGS) entry which is preliminary data.</text>
</comment>
<organism evidence="2 3">
    <name type="scientific">Diutina rugosa</name>
    <name type="common">Yeast</name>
    <name type="synonym">Candida rugosa</name>
    <dbReference type="NCBI Taxonomy" id="5481"/>
    <lineage>
        <taxon>Eukaryota</taxon>
        <taxon>Fungi</taxon>
        <taxon>Dikarya</taxon>
        <taxon>Ascomycota</taxon>
        <taxon>Saccharomycotina</taxon>
        <taxon>Pichiomycetes</taxon>
        <taxon>Debaryomycetaceae</taxon>
        <taxon>Diutina</taxon>
    </lineage>
</organism>
<accession>A0A642UL06</accession>
<dbReference type="InterPro" id="IPR018818">
    <property type="entry name" value="Stb3"/>
</dbReference>
<dbReference type="VEuPathDB" id="FungiDB:DIURU_003450"/>
<keyword evidence="3" id="KW-1185">Reference proteome</keyword>
<dbReference type="OrthoDB" id="5391991at2759"/>
<dbReference type="AlphaFoldDB" id="A0A642UL06"/>
<gene>
    <name evidence="2" type="ORF">DIURU_003450</name>
</gene>
<evidence type="ECO:0000313" key="2">
    <source>
        <dbReference type="EMBL" id="KAA8901080.1"/>
    </source>
</evidence>
<protein>
    <recommendedName>
        <fullName evidence="4">Protein STB3</fullName>
    </recommendedName>
</protein>
<dbReference type="GO" id="GO:0005634">
    <property type="term" value="C:nucleus"/>
    <property type="evidence" value="ECO:0007669"/>
    <property type="project" value="TreeGrafter"/>
</dbReference>
<dbReference type="GO" id="GO:0043565">
    <property type="term" value="F:sequence-specific DNA binding"/>
    <property type="evidence" value="ECO:0007669"/>
    <property type="project" value="TreeGrafter"/>
</dbReference>
<reference evidence="2 3" key="1">
    <citation type="submission" date="2019-07" db="EMBL/GenBank/DDBJ databases">
        <title>Genome assembly of two rare yeast pathogens: Diutina rugosa and Trichomonascus ciferrii.</title>
        <authorList>
            <person name="Mixao V."/>
            <person name="Saus E."/>
            <person name="Hansen A."/>
            <person name="Lass-Flor C."/>
            <person name="Gabaldon T."/>
        </authorList>
    </citation>
    <scope>NUCLEOTIDE SEQUENCE [LARGE SCALE GENOMIC DNA]</scope>
    <source>
        <strain evidence="2 3">CBS 613</strain>
    </source>
</reference>
<name>A0A642UL06_DIURU</name>
<evidence type="ECO:0008006" key="4">
    <source>
        <dbReference type="Google" id="ProtNLM"/>
    </source>
</evidence>
<dbReference type="PANTHER" id="PTHR28164">
    <property type="entry name" value="PROTEIN STB3"/>
    <property type="match status" value="1"/>
</dbReference>
<dbReference type="GO" id="GO:0000432">
    <property type="term" value="P:positive regulation of transcription from RNA polymerase II promoter by glucose"/>
    <property type="evidence" value="ECO:0007669"/>
    <property type="project" value="TreeGrafter"/>
</dbReference>
<dbReference type="RefSeq" id="XP_034011703.1">
    <property type="nucleotide sequence ID" value="XM_034156214.1"/>
</dbReference>
<evidence type="ECO:0000256" key="1">
    <source>
        <dbReference type="SAM" id="MobiDB-lite"/>
    </source>
</evidence>
<dbReference type="OMA" id="FAKIGWG"/>
<proteinExistence type="predicted"/>
<dbReference type="Proteomes" id="UP000449547">
    <property type="component" value="Unassembled WGS sequence"/>
</dbReference>
<dbReference type="PANTHER" id="PTHR28164:SF1">
    <property type="entry name" value="PROTEIN STB3"/>
    <property type="match status" value="1"/>
</dbReference>
<feature type="region of interest" description="Disordered" evidence="1">
    <location>
        <begin position="311"/>
        <end position="384"/>
    </location>
</feature>
<dbReference type="GeneID" id="54782101"/>
<dbReference type="Pfam" id="PF10330">
    <property type="entry name" value="Stb3"/>
    <property type="match status" value="1"/>
</dbReference>
<feature type="compositionally biased region" description="Polar residues" evidence="1">
    <location>
        <begin position="333"/>
        <end position="343"/>
    </location>
</feature>
<sequence>MSSPPRKLLSTSSPEGIHVASQITPTRLANLLIRKGPLPIRHITASLAVEVPCFDMLSLSKQRRLIMAAMEQEDPVNNVVFEKIGWGQWAVRKADSDFIVSEGTEPQENSENPLAPPAKVNVADLRNQKLGWTKKKVGTTKREAKNPRRTSITVASRNLHNTTVPGERIPGDDGAAHPMMTRSKTARTEVAIASDSESSEESEDEEVFPFDSDVPVKFANRVPIKVVSPPMDQMGYRRWSHSSAMSRPQLAPLRQHLLTNRSRLNSMDALENYVASSAQSSTISVTSSTASLPYGSPPAWSAQGSPYGNYTASAGASPAPEPALGRSRRKSSFNESHVRSTLGSVPKSHPVQLAPIGTPQTNQPLPHLSVAMSGSVEPGSDTDEEDWATIGAETLRQTTSGRVTKKKRHSISGRRPSRVATAKVDDLNDDEKSAAMALVELMH</sequence>
<evidence type="ECO:0000313" key="3">
    <source>
        <dbReference type="Proteomes" id="UP000449547"/>
    </source>
</evidence>
<dbReference type="EMBL" id="SWFT01000105">
    <property type="protein sequence ID" value="KAA8901080.1"/>
    <property type="molecule type" value="Genomic_DNA"/>
</dbReference>